<keyword evidence="5" id="KW-1185">Reference proteome</keyword>
<comment type="caution">
    <text evidence="4">The sequence shown here is derived from an EMBL/GenBank/DDBJ whole genome shotgun (WGS) entry which is preliminary data.</text>
</comment>
<dbReference type="InterPro" id="IPR027417">
    <property type="entry name" value="P-loop_NTPase"/>
</dbReference>
<protein>
    <recommendedName>
        <fullName evidence="3">Sulfotransferase domain-containing protein</fullName>
    </recommendedName>
</protein>
<dbReference type="InterPro" id="IPR000863">
    <property type="entry name" value="Sulfotransferase_dom"/>
</dbReference>
<sequence>MVKVIKSKIEQLIRLVYINSVSIKNDSLLVMEFPKSGGTWLGQLIAGYLEVPFPRNRIPSRKRLLYHGHYYPKNRITENRKIVLLVRDGRDVLVSLYHHQLMWNPKNKENPSKINYYRETLGFEDYDDVRGNLSAFMDYAYTHKPSKLRHFLFYGNWYQFNSAWLDQKERSDNIYMVKYEDLLEDTVGTMKKLLTEFLEVEQLDEDRLNDIVKQFSFENQTKRKQGEEDKASFLRKGVSGDWKNYFGEEQKQKFKEYTGDMLLRLGYEKDSNW</sequence>
<comment type="similarity">
    <text evidence="1">Belongs to the sulfotransferase 1 family.</text>
</comment>
<dbReference type="PANTHER" id="PTHR11783">
    <property type="entry name" value="SULFOTRANSFERASE SULT"/>
    <property type="match status" value="1"/>
</dbReference>
<keyword evidence="2" id="KW-0808">Transferase</keyword>
<dbReference type="Gene3D" id="3.40.50.300">
    <property type="entry name" value="P-loop containing nucleotide triphosphate hydrolases"/>
    <property type="match status" value="1"/>
</dbReference>
<evidence type="ECO:0000256" key="2">
    <source>
        <dbReference type="ARBA" id="ARBA00022679"/>
    </source>
</evidence>
<gene>
    <name evidence="4" type="ORF">BST85_11730</name>
</gene>
<evidence type="ECO:0000313" key="5">
    <source>
        <dbReference type="Proteomes" id="UP000239800"/>
    </source>
</evidence>
<dbReference type="AlphaFoldDB" id="A0A2S7KS95"/>
<dbReference type="Proteomes" id="UP000239800">
    <property type="component" value="Unassembled WGS sequence"/>
</dbReference>
<organism evidence="4 5">
    <name type="scientific">Aureitalea marina</name>
    <dbReference type="NCBI Taxonomy" id="930804"/>
    <lineage>
        <taxon>Bacteria</taxon>
        <taxon>Pseudomonadati</taxon>
        <taxon>Bacteroidota</taxon>
        <taxon>Flavobacteriia</taxon>
        <taxon>Flavobacteriales</taxon>
        <taxon>Flavobacteriaceae</taxon>
        <taxon>Aureitalea</taxon>
    </lineage>
</organism>
<dbReference type="SUPFAM" id="SSF52540">
    <property type="entry name" value="P-loop containing nucleoside triphosphate hydrolases"/>
    <property type="match status" value="1"/>
</dbReference>
<dbReference type="EMBL" id="MQUB01000001">
    <property type="protein sequence ID" value="PQB05486.1"/>
    <property type="molecule type" value="Genomic_DNA"/>
</dbReference>
<dbReference type="RefSeq" id="WP_181040013.1">
    <property type="nucleotide sequence ID" value="NZ_MQUB01000001.1"/>
</dbReference>
<evidence type="ECO:0000256" key="1">
    <source>
        <dbReference type="ARBA" id="ARBA00005771"/>
    </source>
</evidence>
<accession>A0A2S7KS95</accession>
<evidence type="ECO:0000259" key="3">
    <source>
        <dbReference type="Pfam" id="PF00685"/>
    </source>
</evidence>
<proteinExistence type="inferred from homology"/>
<dbReference type="GO" id="GO:0008146">
    <property type="term" value="F:sulfotransferase activity"/>
    <property type="evidence" value="ECO:0007669"/>
    <property type="project" value="InterPro"/>
</dbReference>
<evidence type="ECO:0000313" key="4">
    <source>
        <dbReference type="EMBL" id="PQB05486.1"/>
    </source>
</evidence>
<name>A0A2S7KS95_9FLAO</name>
<reference evidence="4 5" key="1">
    <citation type="submission" date="2016-11" db="EMBL/GenBank/DDBJ databases">
        <title>Trade-off between light-utilization and light-protection in marine flavobacteria.</title>
        <authorList>
            <person name="Kumagai Y."/>
        </authorList>
    </citation>
    <scope>NUCLEOTIDE SEQUENCE [LARGE SCALE GENOMIC DNA]</scope>
    <source>
        <strain evidence="4 5">NBRC 107741</strain>
    </source>
</reference>
<feature type="domain" description="Sulfotransferase" evidence="3">
    <location>
        <begin position="69"/>
        <end position="259"/>
    </location>
</feature>
<dbReference type="Pfam" id="PF00685">
    <property type="entry name" value="Sulfotransfer_1"/>
    <property type="match status" value="1"/>
</dbReference>